<feature type="transmembrane region" description="Helical" evidence="1">
    <location>
        <begin position="433"/>
        <end position="454"/>
    </location>
</feature>
<gene>
    <name evidence="3" type="ORF">DWU99_14165</name>
</gene>
<dbReference type="Pfam" id="PF13584">
    <property type="entry name" value="BatD"/>
    <property type="match status" value="2"/>
</dbReference>
<dbReference type="PANTHER" id="PTHR40940:SF1">
    <property type="entry name" value="PROTEIN BATD"/>
    <property type="match status" value="1"/>
</dbReference>
<dbReference type="InterPro" id="IPR025738">
    <property type="entry name" value="BatD"/>
</dbReference>
<keyword evidence="2" id="KW-0732">Signal</keyword>
<reference evidence="3 4" key="1">
    <citation type="submission" date="2018-07" db="EMBL/GenBank/DDBJ databases">
        <title>Dyella monticola sp. nov. and Dyella psychrodurans sp. nov. isolated from monsoon evergreen broad-leaved forest soil of Dinghu Mountain, China.</title>
        <authorList>
            <person name="Gao Z."/>
            <person name="Qiu L."/>
        </authorList>
    </citation>
    <scope>NUCLEOTIDE SEQUENCE [LARGE SCALE GENOMIC DNA]</scope>
    <source>
        <strain evidence="3 4">4MSK11</strain>
    </source>
</reference>
<feature type="signal peptide" evidence="2">
    <location>
        <begin position="1"/>
        <end position="18"/>
    </location>
</feature>
<protein>
    <submittedName>
        <fullName evidence="3">Protein BatD</fullName>
    </submittedName>
</protein>
<dbReference type="RefSeq" id="WP_115478721.1">
    <property type="nucleotide sequence ID" value="NZ_QRBF01000005.1"/>
</dbReference>
<name>A0A370X2V0_9GAMM</name>
<comment type="caution">
    <text evidence="3">The sequence shown here is derived from an EMBL/GenBank/DDBJ whole genome shotgun (WGS) entry which is preliminary data.</text>
</comment>
<feature type="chain" id="PRO_5016936767" evidence="2">
    <location>
        <begin position="19"/>
        <end position="576"/>
    </location>
</feature>
<dbReference type="EMBL" id="QRBF01000005">
    <property type="protein sequence ID" value="RDS82545.1"/>
    <property type="molecule type" value="Genomic_DNA"/>
</dbReference>
<dbReference type="PANTHER" id="PTHR40940">
    <property type="entry name" value="PROTEIN BATD-RELATED"/>
    <property type="match status" value="1"/>
</dbReference>
<keyword evidence="1" id="KW-1133">Transmembrane helix</keyword>
<evidence type="ECO:0000313" key="3">
    <source>
        <dbReference type="EMBL" id="RDS82545.1"/>
    </source>
</evidence>
<keyword evidence="1" id="KW-0812">Transmembrane</keyword>
<accession>A0A370X2V0</accession>
<keyword evidence="1" id="KW-0472">Membrane</keyword>
<evidence type="ECO:0000256" key="1">
    <source>
        <dbReference type="SAM" id="Phobius"/>
    </source>
</evidence>
<keyword evidence="4" id="KW-1185">Reference proteome</keyword>
<dbReference type="AlphaFoldDB" id="A0A370X2V0"/>
<dbReference type="Proteomes" id="UP000255334">
    <property type="component" value="Unassembled WGS sequence"/>
</dbReference>
<evidence type="ECO:0000256" key="2">
    <source>
        <dbReference type="SAM" id="SignalP"/>
    </source>
</evidence>
<evidence type="ECO:0000313" key="4">
    <source>
        <dbReference type="Proteomes" id="UP000255334"/>
    </source>
</evidence>
<organism evidence="3 4">
    <name type="scientific">Dyella psychrodurans</name>
    <dbReference type="NCBI Taxonomy" id="1927960"/>
    <lineage>
        <taxon>Bacteria</taxon>
        <taxon>Pseudomonadati</taxon>
        <taxon>Pseudomonadota</taxon>
        <taxon>Gammaproteobacteria</taxon>
        <taxon>Lysobacterales</taxon>
        <taxon>Rhodanobacteraceae</taxon>
        <taxon>Dyella</taxon>
    </lineage>
</organism>
<dbReference type="OrthoDB" id="5293418at2"/>
<proteinExistence type="predicted"/>
<sequence>MSRCWLLLCLLFPLSAMAGGVQATLDRGEAHLGETVTLNLRIDGSTSVSTPDLSALDSDFEVLGTSENSSLTIDNGRQTAQMIIGIALRPKHVGDLRIPPLTVAGSQTAPLTLHVSAPDNSASSNSHKDIFIETTTEPGHVYVGQQLVYTVRLLFDVNLNSGTLPDPHPDNADVRQLGNDIDYESERNGRRYHVVERHYAIIPHHAGTLTIPSVEFQGEAVDPADPNDPRGLLGQGGLFGDTTPVTADSTPVSVDVQAAPSNWGGTTWLPARSLSLSVEGLPPDNQVHVGQPINVHMSVQATGLSADALPEPSLPIIDDAKVYPDQPTDTTHDDGQWLTGRRERSFAIFPQQTGTLTIPAITLTWFDVQSGQKQLATVPARTLTVLPAANAVPAGPSPSTQTASATVAPATGSSNAAAHVDAAPSPAPSAMPWRWIAIVSIGMWVLSMVTFLWLRRSKRASTSVVVSASVESMRALRHAFFEAARGNDIAAQAHRLLDWARAERPALQNLGQLQEALASDRQRHAIGHLQRQQFAGGVAEKAVDLADVFADGFVWHRSSETEGDSPLPPLYPFKLD</sequence>